<gene>
    <name evidence="3" type="ORF">MKZ38_001130</name>
</gene>
<dbReference type="InterPro" id="IPR018712">
    <property type="entry name" value="Tle1-like_cat"/>
</dbReference>
<dbReference type="EMBL" id="JAKWBI020000128">
    <property type="protein sequence ID" value="KAJ2901989.1"/>
    <property type="molecule type" value="Genomic_DNA"/>
</dbReference>
<feature type="compositionally biased region" description="Basic and acidic residues" evidence="1">
    <location>
        <begin position="36"/>
        <end position="49"/>
    </location>
</feature>
<evidence type="ECO:0000259" key="2">
    <source>
        <dbReference type="Pfam" id="PF09994"/>
    </source>
</evidence>
<dbReference type="Pfam" id="PF09994">
    <property type="entry name" value="T6SS_Tle1-like_cat"/>
    <property type="match status" value="1"/>
</dbReference>
<proteinExistence type="predicted"/>
<evidence type="ECO:0000313" key="3">
    <source>
        <dbReference type="EMBL" id="KAJ2901989.1"/>
    </source>
</evidence>
<feature type="region of interest" description="Disordered" evidence="1">
    <location>
        <begin position="1"/>
        <end position="49"/>
    </location>
</feature>
<keyword evidence="4" id="KW-1185">Reference proteome</keyword>
<evidence type="ECO:0000256" key="1">
    <source>
        <dbReference type="SAM" id="MobiDB-lite"/>
    </source>
</evidence>
<name>A0AAD5RQK3_9PEZI</name>
<dbReference type="PANTHER" id="PTHR33840:SF2">
    <property type="entry name" value="TLE1 PHOSPHOLIPASE DOMAIN-CONTAINING PROTEIN"/>
    <property type="match status" value="1"/>
</dbReference>
<protein>
    <recommendedName>
        <fullName evidence="2">T6SS Phospholipase effector Tle1-like catalytic domain-containing protein</fullName>
    </recommendedName>
</protein>
<sequence length="792" mass="88754">MPITPPAPTSESRSDQDLVGYQRLYPEVPTPVSNPDPDRKGLKPMDPIRERPRRVSFDMQRDPIRAARKLVLCFDGTGNKFRGDDSDSNILKIYRMLDATAIDQYHYYQPGIGTYTISKSFTRSSISSRIQSWYHKTTDAAFGSSFDHHVIGGYRFLMRFYAPGDDIYLFGFSRGAYVVRFLAEMLDYVGLLGHGNEEMVMFAWKAFAQWQTRRHAAHTPNGQKESKKLYEFMKGFRETFSQPVKRIKFLGLFDTVNSVPHFEGAWMKRSRASRRFPYTARSSARVIRHAVAIDERRAKFRQHLLYQDTEMKNRKNKTKKNVKVAAGEKARHIREKFRPAGRRTSVMDHGGLTGMSGFGVGRRASLAIPERRRGSLAPPDSGRRYSITLPSETRRASLTNGPALGDGQRGSMVPGPNAERGLTPEGAFNTEGGRRSHDIDHHDPAPYRLHQSKSRVTIVSNRHFDGSRDDVSIVSHLPPSDAGYDSEDEDQDIDEVWFSGGHVDVGGGWEMIPEQRRVSHIPLVWMVREAMKAGLSFDLEQVVALGCMDPSDLYGSSMPGHSTYPASPSMGNTVVPNICIDGKMHHNSHVNGNGGCAVNGDAPCVHPLTTSHRQESSLSPWGETMLKAQTATIHDSLSFSFGLSRLQVISWNLMEYLPFKRMDLQSDGTWRPIRWPLPRGEVRDIPHNARIHGSVIRRMHADENYRPGNLIVGGGGRGCRRAPDEMGTGDWVCVAGNGDMVGEVWVRKQSEAARQAAETADQAMMEAEDRFNDHPSPPAGNGVVFETVRFQP</sequence>
<reference evidence="3" key="1">
    <citation type="submission" date="2022-07" db="EMBL/GenBank/DDBJ databases">
        <title>Draft genome sequence of Zalerion maritima ATCC 34329, a (micro)plastics degrading marine fungus.</title>
        <authorList>
            <person name="Paco A."/>
            <person name="Goncalves M.F.M."/>
            <person name="Rocha-Santos T.A.P."/>
            <person name="Alves A."/>
        </authorList>
    </citation>
    <scope>NUCLEOTIDE SEQUENCE</scope>
    <source>
        <strain evidence="3">ATCC 34329</strain>
    </source>
</reference>
<organism evidence="3 4">
    <name type="scientific">Zalerion maritima</name>
    <dbReference type="NCBI Taxonomy" id="339359"/>
    <lineage>
        <taxon>Eukaryota</taxon>
        <taxon>Fungi</taxon>
        <taxon>Dikarya</taxon>
        <taxon>Ascomycota</taxon>
        <taxon>Pezizomycotina</taxon>
        <taxon>Sordariomycetes</taxon>
        <taxon>Lulworthiomycetidae</taxon>
        <taxon>Lulworthiales</taxon>
        <taxon>Lulworthiaceae</taxon>
        <taxon>Zalerion</taxon>
    </lineage>
</organism>
<feature type="compositionally biased region" description="Polar residues" evidence="1">
    <location>
        <begin position="388"/>
        <end position="400"/>
    </location>
</feature>
<comment type="caution">
    <text evidence="3">The sequence shown here is derived from an EMBL/GenBank/DDBJ whole genome shotgun (WGS) entry which is preliminary data.</text>
</comment>
<dbReference type="Proteomes" id="UP001201980">
    <property type="component" value="Unassembled WGS sequence"/>
</dbReference>
<accession>A0AAD5RQK3</accession>
<feature type="compositionally biased region" description="Basic and acidic residues" evidence="1">
    <location>
        <begin position="432"/>
        <end position="445"/>
    </location>
</feature>
<dbReference type="AlphaFoldDB" id="A0AAD5RQK3"/>
<feature type="domain" description="T6SS Phospholipase effector Tle1-like catalytic" evidence="2">
    <location>
        <begin position="68"/>
        <end position="529"/>
    </location>
</feature>
<feature type="region of interest" description="Disordered" evidence="1">
    <location>
        <begin position="364"/>
        <end position="447"/>
    </location>
</feature>
<evidence type="ECO:0000313" key="4">
    <source>
        <dbReference type="Proteomes" id="UP001201980"/>
    </source>
</evidence>
<dbReference type="PANTHER" id="PTHR33840">
    <property type="match status" value="1"/>
</dbReference>